<name>A0A4R9LUP9_9LEPT</name>
<evidence type="ECO:0000256" key="2">
    <source>
        <dbReference type="ARBA" id="ARBA00022576"/>
    </source>
</evidence>
<keyword evidence="6" id="KW-0670">Pyruvate</keyword>
<sequence>MILSRIAKKLTRSNGIQSLMEDLGSAWSGSTENIAFLGGGNPTRIPEAETIYRKSVESILTSGKSLESLLGDYTSPVGSDETRQLTAEYLGKFFGTTLQGNQIAFFNGSQNAYSFLLNSFSGTMEDGSFKRILLPVIPEYIGYADQTWEEDVFFANLPIIENIGPNRFRYKLNKENIAWETIGCIALSRPTNPTGNVMDMEDLEWLYQESRKNDLPLLIDLAYGNPFPNLIGQKEPIQWKPGMVLSLSFSKVGLPGVRLGIIIADTEIISVLSSFAAVGNLAVGNWGQALAKSFWKEDTLIGISNHILRPYYGNKLQIALEIIEEIFAKYKVQYTIHEPEGGFFLWIHFPNLPISNIELYQTCKKENVYIVSGHYFFPGLKTQFSHTEECIRLTYCRDRKEIARGAEIIARIVSRTAK</sequence>
<dbReference type="GO" id="GO:0030170">
    <property type="term" value="F:pyridoxal phosphate binding"/>
    <property type="evidence" value="ECO:0007669"/>
    <property type="project" value="InterPro"/>
</dbReference>
<keyword evidence="2 6" id="KW-0032">Aminotransferase</keyword>
<keyword evidence="4" id="KW-0663">Pyridoxal phosphate</keyword>
<dbReference type="Proteomes" id="UP000298264">
    <property type="component" value="Unassembled WGS sequence"/>
</dbReference>
<dbReference type="RefSeq" id="WP_135762871.1">
    <property type="nucleotide sequence ID" value="NZ_RQHV01000014.1"/>
</dbReference>
<dbReference type="GO" id="GO:0009042">
    <property type="term" value="F:valine-pyruvate transaminase activity"/>
    <property type="evidence" value="ECO:0007669"/>
    <property type="project" value="UniProtKB-EC"/>
</dbReference>
<dbReference type="PANTHER" id="PTHR42790:SF4">
    <property type="entry name" value="VALINE--PYRUVATE AMINOTRANSFERASE"/>
    <property type="match status" value="1"/>
</dbReference>
<dbReference type="EMBL" id="RQHV01000014">
    <property type="protein sequence ID" value="TGN14128.1"/>
    <property type="molecule type" value="Genomic_DNA"/>
</dbReference>
<evidence type="ECO:0000256" key="4">
    <source>
        <dbReference type="ARBA" id="ARBA00022898"/>
    </source>
</evidence>
<evidence type="ECO:0000256" key="1">
    <source>
        <dbReference type="ARBA" id="ARBA00001933"/>
    </source>
</evidence>
<gene>
    <name evidence="6" type="ORF">EHS11_02640</name>
</gene>
<dbReference type="NCBIfam" id="NF006967">
    <property type="entry name" value="PRK09440.1-5"/>
    <property type="match status" value="1"/>
</dbReference>
<keyword evidence="3 6" id="KW-0808">Transferase</keyword>
<dbReference type="AlphaFoldDB" id="A0A4R9LUP9"/>
<dbReference type="GO" id="GO:1901605">
    <property type="term" value="P:alpha-amino acid metabolic process"/>
    <property type="evidence" value="ECO:0007669"/>
    <property type="project" value="TreeGrafter"/>
</dbReference>
<reference evidence="6" key="1">
    <citation type="journal article" date="2019" name="PLoS Negl. Trop. Dis.">
        <title>Revisiting the worldwide diversity of Leptospira species in the environment.</title>
        <authorList>
            <person name="Vincent A.T."/>
            <person name="Schiettekatte O."/>
            <person name="Bourhy P."/>
            <person name="Veyrier F.J."/>
            <person name="Picardeau M."/>
        </authorList>
    </citation>
    <scope>NUCLEOTIDE SEQUENCE [LARGE SCALE GENOMIC DNA]</scope>
    <source>
        <strain evidence="6">201400974</strain>
    </source>
</reference>
<evidence type="ECO:0000256" key="3">
    <source>
        <dbReference type="ARBA" id="ARBA00022679"/>
    </source>
</evidence>
<comment type="cofactor">
    <cofactor evidence="1">
        <name>pyridoxal 5'-phosphate</name>
        <dbReference type="ChEBI" id="CHEBI:597326"/>
    </cofactor>
</comment>
<dbReference type="Gene3D" id="3.40.640.10">
    <property type="entry name" value="Type I PLP-dependent aspartate aminotransferase-like (Major domain)"/>
    <property type="match status" value="1"/>
</dbReference>
<comment type="caution">
    <text evidence="6">The sequence shown here is derived from an EMBL/GenBank/DDBJ whole genome shotgun (WGS) entry which is preliminary data.</text>
</comment>
<proteinExistence type="predicted"/>
<dbReference type="CDD" id="cd00609">
    <property type="entry name" value="AAT_like"/>
    <property type="match status" value="1"/>
</dbReference>
<accession>A0A4R9LUP9</accession>
<dbReference type="Pfam" id="PF00155">
    <property type="entry name" value="Aminotran_1_2"/>
    <property type="match status" value="1"/>
</dbReference>
<dbReference type="EC" id="2.6.1.66" evidence="6"/>
<evidence type="ECO:0000313" key="6">
    <source>
        <dbReference type="EMBL" id="TGN14128.1"/>
    </source>
</evidence>
<dbReference type="OrthoDB" id="5889947at2"/>
<feature type="domain" description="Aminotransferase class I/classII large" evidence="5">
    <location>
        <begin position="182"/>
        <end position="409"/>
    </location>
</feature>
<dbReference type="InterPro" id="IPR004839">
    <property type="entry name" value="Aminotransferase_I/II_large"/>
</dbReference>
<keyword evidence="7" id="KW-1185">Reference proteome</keyword>
<dbReference type="InterPro" id="IPR015421">
    <property type="entry name" value="PyrdxlP-dep_Trfase_major"/>
</dbReference>
<dbReference type="PANTHER" id="PTHR42790">
    <property type="entry name" value="AMINOTRANSFERASE"/>
    <property type="match status" value="1"/>
</dbReference>
<evidence type="ECO:0000259" key="5">
    <source>
        <dbReference type="Pfam" id="PF00155"/>
    </source>
</evidence>
<dbReference type="InterPro" id="IPR015424">
    <property type="entry name" value="PyrdxlP-dep_Trfase"/>
</dbReference>
<dbReference type="GO" id="GO:0005829">
    <property type="term" value="C:cytosol"/>
    <property type="evidence" value="ECO:0007669"/>
    <property type="project" value="TreeGrafter"/>
</dbReference>
<dbReference type="SUPFAM" id="SSF53383">
    <property type="entry name" value="PLP-dependent transferases"/>
    <property type="match status" value="1"/>
</dbReference>
<evidence type="ECO:0000313" key="7">
    <source>
        <dbReference type="Proteomes" id="UP000298264"/>
    </source>
</evidence>
<organism evidence="6 7">
    <name type="scientific">Leptospira ilyithenensis</name>
    <dbReference type="NCBI Taxonomy" id="2484901"/>
    <lineage>
        <taxon>Bacteria</taxon>
        <taxon>Pseudomonadati</taxon>
        <taxon>Spirochaetota</taxon>
        <taxon>Spirochaetia</taxon>
        <taxon>Leptospirales</taxon>
        <taxon>Leptospiraceae</taxon>
        <taxon>Leptospira</taxon>
    </lineage>
</organism>
<dbReference type="InterPro" id="IPR050859">
    <property type="entry name" value="Class-I_PLP-dep_aminotransf"/>
</dbReference>
<protein>
    <submittedName>
        <fullName evidence="6">Valine--pyruvate transaminase</fullName>
        <ecNumber evidence="6">2.6.1.66</ecNumber>
    </submittedName>
</protein>